<comment type="similarity">
    <text evidence="1 2">Belongs to the ATPase C chain family.</text>
</comment>
<dbReference type="GO" id="GO:0015078">
    <property type="term" value="F:proton transmembrane transporter activity"/>
    <property type="evidence" value="ECO:0007669"/>
    <property type="project" value="InterPro"/>
</dbReference>
<keyword evidence="2" id="KW-0813">Transport</keyword>
<dbReference type="InterPro" id="IPR000454">
    <property type="entry name" value="ATP_synth_F0_csu"/>
</dbReference>
<dbReference type="PRINTS" id="PR00124">
    <property type="entry name" value="ATPASEC"/>
</dbReference>
<evidence type="ECO:0000313" key="4">
    <source>
        <dbReference type="Proteomes" id="UP000269945"/>
    </source>
</evidence>
<evidence type="ECO:0000256" key="2">
    <source>
        <dbReference type="RuleBase" id="RU004221"/>
    </source>
</evidence>
<dbReference type="GO" id="GO:0045259">
    <property type="term" value="C:proton-transporting ATP synthase complex"/>
    <property type="evidence" value="ECO:0007669"/>
    <property type="project" value="InterPro"/>
</dbReference>
<comment type="caution">
    <text evidence="3">The sequence shown here is derived from an EMBL/GenBank/DDBJ whole genome shotgun (WGS) entry which is preliminary data.</text>
</comment>
<dbReference type="EMBL" id="CYRY02013106">
    <property type="protein sequence ID" value="VCW83902.1"/>
    <property type="molecule type" value="Genomic_DNA"/>
</dbReference>
<sequence>MGAGTATAGVAGSGSGIGTVFGGLIVGDAWSPSCEQQLF</sequence>
<protein>
    <submittedName>
        <fullName evidence="3">Uncharacterized protein</fullName>
    </submittedName>
</protein>
<proteinExistence type="inferred from homology"/>
<dbReference type="InterPro" id="IPR038662">
    <property type="entry name" value="ATP_synth_F0_csu_sf"/>
</dbReference>
<dbReference type="GO" id="GO:0008289">
    <property type="term" value="F:lipid binding"/>
    <property type="evidence" value="ECO:0007669"/>
    <property type="project" value="UniProtKB-KW"/>
</dbReference>
<name>A0A9X9LRJ5_GULGU</name>
<evidence type="ECO:0000313" key="3">
    <source>
        <dbReference type="EMBL" id="VCW83902.1"/>
    </source>
</evidence>
<dbReference type="PANTHER" id="PTHR10031">
    <property type="entry name" value="ATP SYNTHASE LIPID-BINDING PROTEIN, MITOCHONDRIAL"/>
    <property type="match status" value="1"/>
</dbReference>
<keyword evidence="2" id="KW-0446">Lipid-binding</keyword>
<dbReference type="Gene3D" id="1.20.20.10">
    <property type="entry name" value="F1F0 ATP synthase subunit C"/>
    <property type="match status" value="1"/>
</dbReference>
<keyword evidence="4" id="KW-1185">Reference proteome</keyword>
<reference evidence="3 4" key="1">
    <citation type="submission" date="2018-10" db="EMBL/GenBank/DDBJ databases">
        <authorList>
            <person name="Ekblom R."/>
            <person name="Jareborg N."/>
        </authorList>
    </citation>
    <scope>NUCLEOTIDE SEQUENCE [LARGE SCALE GENOMIC DNA]</scope>
    <source>
        <tissue evidence="3">Muscle</tissue>
    </source>
</reference>
<dbReference type="PANTHER" id="PTHR10031:SF0">
    <property type="entry name" value="ATPASE PROTEIN 9"/>
    <property type="match status" value="1"/>
</dbReference>
<keyword evidence="2" id="KW-0375">Hydrogen ion transport</keyword>
<accession>A0A9X9LRJ5</accession>
<dbReference type="GO" id="GO:0015986">
    <property type="term" value="P:proton motive force-driven ATP synthesis"/>
    <property type="evidence" value="ECO:0007669"/>
    <property type="project" value="InterPro"/>
</dbReference>
<keyword evidence="2" id="KW-0406">Ion transport</keyword>
<dbReference type="AlphaFoldDB" id="A0A9X9LRJ5"/>
<gene>
    <name evidence="3" type="ORF">BN2614_LOCUS1</name>
</gene>
<dbReference type="Proteomes" id="UP000269945">
    <property type="component" value="Unassembled WGS sequence"/>
</dbReference>
<evidence type="ECO:0000256" key="1">
    <source>
        <dbReference type="ARBA" id="ARBA00006704"/>
    </source>
</evidence>
<organism evidence="3 4">
    <name type="scientific">Gulo gulo</name>
    <name type="common">Wolverine</name>
    <name type="synonym">Gluton</name>
    <dbReference type="NCBI Taxonomy" id="48420"/>
    <lineage>
        <taxon>Eukaryota</taxon>
        <taxon>Metazoa</taxon>
        <taxon>Chordata</taxon>
        <taxon>Craniata</taxon>
        <taxon>Vertebrata</taxon>
        <taxon>Euteleostomi</taxon>
        <taxon>Mammalia</taxon>
        <taxon>Eutheria</taxon>
        <taxon>Laurasiatheria</taxon>
        <taxon>Carnivora</taxon>
        <taxon>Caniformia</taxon>
        <taxon>Musteloidea</taxon>
        <taxon>Mustelidae</taxon>
        <taxon>Guloninae</taxon>
        <taxon>Gulo</taxon>
    </lineage>
</organism>